<dbReference type="InterPro" id="IPR002797">
    <property type="entry name" value="Polysacc_synth"/>
</dbReference>
<evidence type="ECO:0000256" key="4">
    <source>
        <dbReference type="ARBA" id="ARBA00022989"/>
    </source>
</evidence>
<feature type="transmembrane region" description="Helical" evidence="6">
    <location>
        <begin position="382"/>
        <end position="402"/>
    </location>
</feature>
<feature type="transmembrane region" description="Helical" evidence="6">
    <location>
        <begin position="352"/>
        <end position="375"/>
    </location>
</feature>
<evidence type="ECO:0000256" key="6">
    <source>
        <dbReference type="SAM" id="Phobius"/>
    </source>
</evidence>
<feature type="transmembrane region" description="Helical" evidence="6">
    <location>
        <begin position="194"/>
        <end position="215"/>
    </location>
</feature>
<dbReference type="Proteomes" id="UP001184150">
    <property type="component" value="Unassembled WGS sequence"/>
</dbReference>
<comment type="subcellular location">
    <subcellularLocation>
        <location evidence="1">Cell membrane</location>
        <topology evidence="1">Multi-pass membrane protein</topology>
    </subcellularLocation>
</comment>
<evidence type="ECO:0000256" key="1">
    <source>
        <dbReference type="ARBA" id="ARBA00004651"/>
    </source>
</evidence>
<organism evidence="7 8">
    <name type="scientific">Novosphingobium capsulatum</name>
    <dbReference type="NCBI Taxonomy" id="13688"/>
    <lineage>
        <taxon>Bacteria</taxon>
        <taxon>Pseudomonadati</taxon>
        <taxon>Pseudomonadota</taxon>
        <taxon>Alphaproteobacteria</taxon>
        <taxon>Sphingomonadales</taxon>
        <taxon>Sphingomonadaceae</taxon>
        <taxon>Novosphingobium</taxon>
    </lineage>
</organism>
<feature type="transmembrane region" description="Helical" evidence="6">
    <location>
        <begin position="414"/>
        <end position="434"/>
    </location>
</feature>
<feature type="transmembrane region" description="Helical" evidence="6">
    <location>
        <begin position="134"/>
        <end position="154"/>
    </location>
</feature>
<keyword evidence="5 6" id="KW-0472">Membrane</keyword>
<accession>A0ABU1MQS0</accession>
<keyword evidence="3 6" id="KW-0812">Transmembrane</keyword>
<evidence type="ECO:0000256" key="2">
    <source>
        <dbReference type="ARBA" id="ARBA00022475"/>
    </source>
</evidence>
<dbReference type="EMBL" id="JAVDRD010000010">
    <property type="protein sequence ID" value="MDR6512569.1"/>
    <property type="molecule type" value="Genomic_DNA"/>
</dbReference>
<dbReference type="PANTHER" id="PTHR30250">
    <property type="entry name" value="PST FAMILY PREDICTED COLANIC ACID TRANSPORTER"/>
    <property type="match status" value="1"/>
</dbReference>
<feature type="transmembrane region" description="Helical" evidence="6">
    <location>
        <begin position="97"/>
        <end position="122"/>
    </location>
</feature>
<feature type="transmembrane region" description="Helical" evidence="6">
    <location>
        <begin position="256"/>
        <end position="274"/>
    </location>
</feature>
<gene>
    <name evidence="7" type="ORF">J2792_003454</name>
</gene>
<keyword evidence="2" id="KW-1003">Cell membrane</keyword>
<reference evidence="7 8" key="1">
    <citation type="submission" date="2023-07" db="EMBL/GenBank/DDBJ databases">
        <title>Sorghum-associated microbial communities from plants grown in Nebraska, USA.</title>
        <authorList>
            <person name="Schachtman D."/>
        </authorList>
    </citation>
    <scope>NUCLEOTIDE SEQUENCE [LARGE SCALE GENOMIC DNA]</scope>
    <source>
        <strain evidence="7 8">DS1027</strain>
    </source>
</reference>
<feature type="transmembrane region" description="Helical" evidence="6">
    <location>
        <begin position="470"/>
        <end position="489"/>
    </location>
</feature>
<keyword evidence="4 6" id="KW-1133">Transmembrane helix</keyword>
<proteinExistence type="predicted"/>
<evidence type="ECO:0000313" key="8">
    <source>
        <dbReference type="Proteomes" id="UP001184150"/>
    </source>
</evidence>
<feature type="transmembrane region" description="Helical" evidence="6">
    <location>
        <begin position="31"/>
        <end position="51"/>
    </location>
</feature>
<dbReference type="Pfam" id="PF01943">
    <property type="entry name" value="Polysacc_synt"/>
    <property type="match status" value="1"/>
</dbReference>
<keyword evidence="8" id="KW-1185">Reference proteome</keyword>
<evidence type="ECO:0000313" key="7">
    <source>
        <dbReference type="EMBL" id="MDR6512569.1"/>
    </source>
</evidence>
<comment type="caution">
    <text evidence="7">The sequence shown here is derived from an EMBL/GenBank/DDBJ whole genome shotgun (WGS) entry which is preliminary data.</text>
</comment>
<protein>
    <submittedName>
        <fullName evidence="7">O-antigen/teichoic acid export membrane protein</fullName>
    </submittedName>
</protein>
<feature type="transmembrane region" description="Helical" evidence="6">
    <location>
        <begin position="446"/>
        <end position="464"/>
    </location>
</feature>
<evidence type="ECO:0000256" key="3">
    <source>
        <dbReference type="ARBA" id="ARBA00022692"/>
    </source>
</evidence>
<dbReference type="InterPro" id="IPR050833">
    <property type="entry name" value="Poly_Biosynth_Transport"/>
</dbReference>
<sequence>MADPALPANPTDAQAEQADIAALAKGGRTNFFGFVLRLAASVPFLFIAGRLYGAATLGRYASATLVVELAAQLATLGQKRGLAQQLAKEDRASATTVADALLLTTLVSVLCGLLLWLVPIMMFPSGAYTPVERLLPMAILPRALGDVALAALAYRFDVGATVRARAVVEPWTQSLAAGGLWLAGAWWLPLRESGLILAYAAAMLAAMITAFVPLVKSYGLPRQWAPRPGALLRLANRNLPLAGADAVEWGTRKLDLFILGTFAPAAVVGIYYVAQQVTTLPQKLKTSFEPILGPVITRNLRENNLGAIARQVCQVGFWITAAQAGIALALGLPGKGVMGLFGPNFVAGTGSLALLLAAEVVAAPAVVSEAALIYVARLRNWWISLGTIALQAGLTVGLIVAARELGYDGTVEAMGAALALVISLGLASLLKSRLLGSILGQKISNWRWALLWAAVPAVGVGMLARLLPEWIEVSLGIPAILGVYGLVIWRRGFGPEDRVLFRKHKN</sequence>
<dbReference type="RefSeq" id="WP_309806076.1">
    <property type="nucleotide sequence ID" value="NZ_JAVDRD010000010.1"/>
</dbReference>
<dbReference type="PANTHER" id="PTHR30250:SF11">
    <property type="entry name" value="O-ANTIGEN TRANSPORTER-RELATED"/>
    <property type="match status" value="1"/>
</dbReference>
<name>A0ABU1MQS0_9SPHN</name>
<evidence type="ECO:0000256" key="5">
    <source>
        <dbReference type="ARBA" id="ARBA00023136"/>
    </source>
</evidence>